<dbReference type="PANTHER" id="PTHR32134">
    <property type="entry name" value="FNIP REPEAT-CONTAINING PROTEIN"/>
    <property type="match status" value="1"/>
</dbReference>
<protein>
    <submittedName>
        <fullName evidence="2">Uncharacterized protein</fullName>
    </submittedName>
</protein>
<dbReference type="EMBL" id="KY684084">
    <property type="protein sequence ID" value="ARF09186.1"/>
    <property type="molecule type" value="Genomic_DNA"/>
</dbReference>
<reference evidence="2" key="1">
    <citation type="journal article" date="2017" name="Science">
        <title>Giant viruses with an expanded complement of translation system components.</title>
        <authorList>
            <person name="Schulz F."/>
            <person name="Yutin N."/>
            <person name="Ivanova N.N."/>
            <person name="Ortega D.R."/>
            <person name="Lee T.K."/>
            <person name="Vierheilig J."/>
            <person name="Daims H."/>
            <person name="Horn M."/>
            <person name="Wagner M."/>
            <person name="Jensen G.J."/>
            <person name="Kyrpides N.C."/>
            <person name="Koonin E.V."/>
            <person name="Woyke T."/>
        </authorList>
    </citation>
    <scope>NUCLEOTIDE SEQUENCE</scope>
    <source>
        <strain evidence="2">CTV1</strain>
    </source>
</reference>
<dbReference type="SUPFAM" id="SSF52058">
    <property type="entry name" value="L domain-like"/>
    <property type="match status" value="1"/>
</dbReference>
<dbReference type="InterPro" id="IPR051251">
    <property type="entry name" value="STK_FNIP-Repeat"/>
</dbReference>
<dbReference type="PANTHER" id="PTHR32134:SF92">
    <property type="entry name" value="FNIP REPEAT-CONTAINING PROTEIN"/>
    <property type="match status" value="1"/>
</dbReference>
<gene>
    <name evidence="2" type="ORF">Catovirus_2_135</name>
</gene>
<sequence>MNIDIFELICEYFDDPDDTINLSRINKVIYENRKILSLNNIFSYNKSKDIPLFSKYKYKHIDSEITLIKNAPNVYKKLGIKVISNVDELSNLEETINELRIDLKEQVKKDNRDFFEIYTKNFSNIKSIVLNNVNDLEIDTVPKNIQKIKFGPNYKQKYPILPEKLRYLELYKNYNLIIKQLPDCLELEYLVVHDKDYYTQFDPQKLSKLKFLRISSRYMPGALHLPDSLEELEIYSESVERISFENNSKLKRLRIESEFLDPINFLPNSLEYLYLDSKYTHSILKIPNNIIKIYLNKDNISSVLSYDQILENRDKLYSIKTGKKFVINLFDDLMQVNEQ</sequence>
<keyword evidence="1" id="KW-0677">Repeat</keyword>
<proteinExistence type="predicted"/>
<accession>A0A1V0SBV8</accession>
<dbReference type="Gene3D" id="3.80.10.10">
    <property type="entry name" value="Ribonuclease Inhibitor"/>
    <property type="match status" value="1"/>
</dbReference>
<evidence type="ECO:0000313" key="2">
    <source>
        <dbReference type="EMBL" id="ARF09186.1"/>
    </source>
</evidence>
<evidence type="ECO:0000256" key="1">
    <source>
        <dbReference type="ARBA" id="ARBA00022737"/>
    </source>
</evidence>
<name>A0A1V0SBV8_9VIRU</name>
<dbReference type="InterPro" id="IPR032675">
    <property type="entry name" value="LRR_dom_sf"/>
</dbReference>
<organism evidence="2">
    <name type="scientific">Catovirus CTV1</name>
    <dbReference type="NCBI Taxonomy" id="1977631"/>
    <lineage>
        <taxon>Viruses</taxon>
        <taxon>Varidnaviria</taxon>
        <taxon>Bamfordvirae</taxon>
        <taxon>Nucleocytoviricota</taxon>
        <taxon>Megaviricetes</taxon>
        <taxon>Imitervirales</taxon>
        <taxon>Mimiviridae</taxon>
        <taxon>Klosneuvirinae</taxon>
        <taxon>Catovirus</taxon>
    </lineage>
</organism>